<dbReference type="PANTHER" id="PTHR46696:SF6">
    <property type="entry name" value="P450, PUTATIVE (EUROFUNG)-RELATED"/>
    <property type="match status" value="1"/>
</dbReference>
<keyword evidence="3" id="KW-0479">Metal-binding</keyword>
<evidence type="ECO:0000256" key="7">
    <source>
        <dbReference type="SAM" id="MobiDB-lite"/>
    </source>
</evidence>
<dbReference type="EMBL" id="JAUJDW010000001">
    <property type="protein sequence ID" value="KAK0665075.1"/>
    <property type="molecule type" value="Genomic_DNA"/>
</dbReference>
<proteinExistence type="inferred from homology"/>
<evidence type="ECO:0000256" key="2">
    <source>
        <dbReference type="ARBA" id="ARBA00022617"/>
    </source>
</evidence>
<name>A0AA39Z6I0_9PEZI</name>
<dbReference type="InterPro" id="IPR002397">
    <property type="entry name" value="Cyt_P450_B"/>
</dbReference>
<evidence type="ECO:0000256" key="4">
    <source>
        <dbReference type="ARBA" id="ARBA00023002"/>
    </source>
</evidence>
<dbReference type="AlphaFoldDB" id="A0AA39Z6I0"/>
<gene>
    <name evidence="8" type="primary">CYP55A3</name>
    <name evidence="8" type="ORF">DIS24_g42</name>
</gene>
<dbReference type="GO" id="GO:0020037">
    <property type="term" value="F:heme binding"/>
    <property type="evidence" value="ECO:0007669"/>
    <property type="project" value="InterPro"/>
</dbReference>
<evidence type="ECO:0000256" key="6">
    <source>
        <dbReference type="ARBA" id="ARBA00023033"/>
    </source>
</evidence>
<dbReference type="Proteomes" id="UP001175001">
    <property type="component" value="Unassembled WGS sequence"/>
</dbReference>
<dbReference type="SUPFAM" id="SSF48264">
    <property type="entry name" value="Cytochrome P450"/>
    <property type="match status" value="1"/>
</dbReference>
<keyword evidence="2" id="KW-0349">Heme</keyword>
<reference evidence="8" key="1">
    <citation type="submission" date="2023-06" db="EMBL/GenBank/DDBJ databases">
        <title>Multi-omics analyses reveal the molecular pathogenesis toolkit of Lasiodiplodia hormozganensis, a cross-kingdom pathogen.</title>
        <authorList>
            <person name="Felix C."/>
            <person name="Meneses R."/>
            <person name="Goncalves M.F.M."/>
            <person name="Tilleman L."/>
            <person name="Duarte A.S."/>
            <person name="Jorrin-Novo J.V."/>
            <person name="Van De Peer Y."/>
            <person name="Deforce D."/>
            <person name="Van Nieuwerburgh F."/>
            <person name="Esteves A.C."/>
            <person name="Alves A."/>
        </authorList>
    </citation>
    <scope>NUCLEOTIDE SEQUENCE</scope>
    <source>
        <strain evidence="8">CBS 339.90</strain>
    </source>
</reference>
<evidence type="ECO:0000313" key="8">
    <source>
        <dbReference type="EMBL" id="KAK0665075.1"/>
    </source>
</evidence>
<keyword evidence="6" id="KW-0503">Monooxygenase</keyword>
<dbReference type="CDD" id="cd11030">
    <property type="entry name" value="CYP105-like"/>
    <property type="match status" value="1"/>
</dbReference>
<evidence type="ECO:0000256" key="1">
    <source>
        <dbReference type="ARBA" id="ARBA00010617"/>
    </source>
</evidence>
<accession>A0AA39Z6I0</accession>
<dbReference type="GO" id="GO:0004497">
    <property type="term" value="F:monooxygenase activity"/>
    <property type="evidence" value="ECO:0007669"/>
    <property type="project" value="UniProtKB-KW"/>
</dbReference>
<organism evidence="8 9">
    <name type="scientific">Lasiodiplodia hormozganensis</name>
    <dbReference type="NCBI Taxonomy" id="869390"/>
    <lineage>
        <taxon>Eukaryota</taxon>
        <taxon>Fungi</taxon>
        <taxon>Dikarya</taxon>
        <taxon>Ascomycota</taxon>
        <taxon>Pezizomycotina</taxon>
        <taxon>Dothideomycetes</taxon>
        <taxon>Dothideomycetes incertae sedis</taxon>
        <taxon>Botryosphaeriales</taxon>
        <taxon>Botryosphaeriaceae</taxon>
        <taxon>Lasiodiplodia</taxon>
    </lineage>
</organism>
<dbReference type="GO" id="GO:0005506">
    <property type="term" value="F:iron ion binding"/>
    <property type="evidence" value="ECO:0007669"/>
    <property type="project" value="InterPro"/>
</dbReference>
<dbReference type="Pfam" id="PF00067">
    <property type="entry name" value="p450"/>
    <property type="match status" value="1"/>
</dbReference>
<evidence type="ECO:0000256" key="5">
    <source>
        <dbReference type="ARBA" id="ARBA00023004"/>
    </source>
</evidence>
<dbReference type="InterPro" id="IPR036396">
    <property type="entry name" value="Cyt_P450_sf"/>
</dbReference>
<dbReference type="PRINTS" id="PR00359">
    <property type="entry name" value="BP450"/>
</dbReference>
<comment type="similarity">
    <text evidence="1">Belongs to the cytochrome P450 family.</text>
</comment>
<dbReference type="GO" id="GO:0016705">
    <property type="term" value="F:oxidoreductase activity, acting on paired donors, with incorporation or reduction of molecular oxygen"/>
    <property type="evidence" value="ECO:0007669"/>
    <property type="project" value="InterPro"/>
</dbReference>
<dbReference type="FunFam" id="1.10.630.10:FF:000018">
    <property type="entry name" value="Cytochrome P450 monooxygenase"/>
    <property type="match status" value="1"/>
</dbReference>
<sequence>MVSDTVPKFPFARPHGAEPPVEYARLRATNPISRVELWDGSRPWLLVKWKDIVSVATDERFSKERTRPGFPEMSPGGKEAAKNRPTFVDMDPPDHGHQRGMISDLFTYEHIETMRPKIRETVSQLLDEMLKKYDGQPIDLVEHFSLPVPSYIIYGILGVPFSDLAFLTKQAAIRSNGSATATEASNANQELLNYMGSLVDQRSAEPKDDLISHLVTTQLRPGNLTKADVVQMAFLMLVAGNATMVNMINLGVIELYLKHRDTQLADLRADPRALAPAFVDELCRYHTGSAMAMRRVAKVDVRWGVNLIKAGDGVIMANSSGNRDEDIFPSPDDFDMHRPRGAEAALGYGFGAHRCVAEWLARAEMEEVFVALVTRVPGLRVAATAEDEIKWTPLNKDVGVVELPNVVGQLIASPGLADQSVSTYDNDLAEAVAKLVNTTMFDIVKVLDTDSADDGTKQQANDLLGASVKAPGWPSTEVGSRRRG</sequence>
<keyword evidence="4" id="KW-0560">Oxidoreductase</keyword>
<evidence type="ECO:0000313" key="9">
    <source>
        <dbReference type="Proteomes" id="UP001175001"/>
    </source>
</evidence>
<keyword evidence="5" id="KW-0408">Iron</keyword>
<protein>
    <submittedName>
        <fullName evidence="8">Cytochrome P450 55A3</fullName>
    </submittedName>
</protein>
<evidence type="ECO:0000256" key="3">
    <source>
        <dbReference type="ARBA" id="ARBA00022723"/>
    </source>
</evidence>
<dbReference type="InterPro" id="IPR001128">
    <property type="entry name" value="Cyt_P450"/>
</dbReference>
<keyword evidence="9" id="KW-1185">Reference proteome</keyword>
<dbReference type="Gene3D" id="1.10.630.10">
    <property type="entry name" value="Cytochrome P450"/>
    <property type="match status" value="1"/>
</dbReference>
<feature type="region of interest" description="Disordered" evidence="7">
    <location>
        <begin position="455"/>
        <end position="484"/>
    </location>
</feature>
<feature type="region of interest" description="Disordered" evidence="7">
    <location>
        <begin position="64"/>
        <end position="84"/>
    </location>
</feature>
<comment type="caution">
    <text evidence="8">The sequence shown here is derived from an EMBL/GenBank/DDBJ whole genome shotgun (WGS) entry which is preliminary data.</text>
</comment>
<dbReference type="PANTHER" id="PTHR46696">
    <property type="entry name" value="P450, PUTATIVE (EUROFUNG)-RELATED"/>
    <property type="match status" value="1"/>
</dbReference>